<organism evidence="2 3">
    <name type="scientific">Metarhizium brunneum</name>
    <dbReference type="NCBI Taxonomy" id="500148"/>
    <lineage>
        <taxon>Eukaryota</taxon>
        <taxon>Fungi</taxon>
        <taxon>Dikarya</taxon>
        <taxon>Ascomycota</taxon>
        <taxon>Pezizomycotina</taxon>
        <taxon>Sordariomycetes</taxon>
        <taxon>Hypocreomycetidae</taxon>
        <taxon>Hypocreales</taxon>
        <taxon>Clavicipitaceae</taxon>
        <taxon>Metarhizium</taxon>
    </lineage>
</organism>
<comment type="similarity">
    <text evidence="1">Belongs to the peptidase S58 family.</text>
</comment>
<dbReference type="PANTHER" id="PTHR36512:SF3">
    <property type="entry name" value="BLR5678 PROTEIN"/>
    <property type="match status" value="1"/>
</dbReference>
<dbReference type="OrthoDB" id="2107894at2759"/>
<dbReference type="AlphaFoldDB" id="A0A7D5V3C5"/>
<proteinExistence type="inferred from homology"/>
<reference evidence="2 3" key="1">
    <citation type="submission" date="2020-07" db="EMBL/GenBank/DDBJ databases">
        <title>Telomere length de novo assembly of all 7 chromosomes of the fungus, Metarhizium brunneum, using a novel assembly pipeline.</title>
        <authorList>
            <person name="Saud z."/>
            <person name="Kortsinoglou A."/>
            <person name="Kouvelis V.N."/>
            <person name="Butt T.M."/>
        </authorList>
    </citation>
    <scope>NUCLEOTIDE SEQUENCE [LARGE SCALE GENOMIC DNA]</scope>
    <source>
        <strain evidence="2 3">4556</strain>
    </source>
</reference>
<gene>
    <name evidence="2" type="primary">BAPA_3</name>
    <name evidence="2" type="ORF">G6M90_00g105630</name>
</gene>
<sequence length="410" mass="44720">MVAQKPSSRIRDWGYSPGRFPTGPRNSVLDVPGVRVGQVDINKGEDVHTGVTVIFPRGIDKTTYIPCYGAVHDMNGIGEWTGVHQLREWGFSRAVRTIFAFPLVVIPSEDLTNHTADCIHEYRQRGQSLRHPWRWTAQRLRQDGIADLLDQVQYYGFPTVGETFDGLLNNIFKSAVEEEHVLAAIKSAETQGAAGTGTSSRVLKGDGDIEYTVGVIVQNNYGSMDDLQIDGVPVGRMLKARKMAMAAPTAPESGKAAEGSCLVVIITNVPLLPHQLRRIAQRAGMGLSQVSGHGVGRNFSGEFFMALSTANTPESPSSWDGVSSSLPPLLETDTVETMKSMLIDSVFVAAAEATEEALLNSMTEAETMKGFNGFEAKALPRKEVEELLRKHGRGYVRDLVPESYTSQIGL</sequence>
<dbReference type="InterPro" id="IPR016117">
    <property type="entry name" value="ArgJ-like_dom_sf"/>
</dbReference>
<dbReference type="InterPro" id="IPR005321">
    <property type="entry name" value="Peptidase_S58_DmpA"/>
</dbReference>
<dbReference type="EMBL" id="CP058937">
    <property type="protein sequence ID" value="QLI73033.1"/>
    <property type="molecule type" value="Genomic_DNA"/>
</dbReference>
<dbReference type="Pfam" id="PF03576">
    <property type="entry name" value="Peptidase_S58"/>
    <property type="match status" value="1"/>
</dbReference>
<dbReference type="PANTHER" id="PTHR36512">
    <property type="entry name" value="D-AMINOPEPTIDASE"/>
    <property type="match status" value="1"/>
</dbReference>
<keyword evidence="3" id="KW-1185">Reference proteome</keyword>
<dbReference type="RefSeq" id="XP_065987596.1">
    <property type="nucleotide sequence ID" value="XM_066131679.1"/>
</dbReference>
<dbReference type="KEGG" id="mbrn:26245800"/>
<evidence type="ECO:0000313" key="3">
    <source>
        <dbReference type="Proteomes" id="UP000510686"/>
    </source>
</evidence>
<accession>A0A7D5V3C5</accession>
<dbReference type="SUPFAM" id="SSF56266">
    <property type="entry name" value="DmpA/ArgJ-like"/>
    <property type="match status" value="2"/>
</dbReference>
<dbReference type="Gene3D" id="3.60.70.12">
    <property type="entry name" value="L-amino peptidase D-ALA esterase/amidase"/>
    <property type="match status" value="2"/>
</dbReference>
<name>A0A7D5V3C5_9HYPO</name>
<evidence type="ECO:0000313" key="2">
    <source>
        <dbReference type="EMBL" id="QLI73033.1"/>
    </source>
</evidence>
<dbReference type="GO" id="GO:0004177">
    <property type="term" value="F:aminopeptidase activity"/>
    <property type="evidence" value="ECO:0007669"/>
    <property type="project" value="UniProtKB-KW"/>
</dbReference>
<protein>
    <submittedName>
        <fullName evidence="2">Beta-peptidyl aminopeptidase BapA</fullName>
    </submittedName>
</protein>
<dbReference type="Proteomes" id="UP000510686">
    <property type="component" value="Chromosome 6"/>
</dbReference>
<dbReference type="GeneID" id="26245800"/>
<keyword evidence="2" id="KW-0645">Protease</keyword>
<keyword evidence="2" id="KW-0378">Hydrolase</keyword>
<keyword evidence="2" id="KW-0031">Aminopeptidase</keyword>
<evidence type="ECO:0000256" key="1">
    <source>
        <dbReference type="ARBA" id="ARBA00007068"/>
    </source>
</evidence>